<feature type="domain" description="Sulfatase N-terminal" evidence="5">
    <location>
        <begin position="37"/>
        <end position="315"/>
    </location>
</feature>
<keyword evidence="4" id="KW-0732">Signal</keyword>
<evidence type="ECO:0000256" key="1">
    <source>
        <dbReference type="ARBA" id="ARBA00008779"/>
    </source>
</evidence>
<keyword evidence="7" id="KW-1185">Reference proteome</keyword>
<evidence type="ECO:0000256" key="3">
    <source>
        <dbReference type="SAM" id="MobiDB-lite"/>
    </source>
</evidence>
<dbReference type="PANTHER" id="PTHR43751">
    <property type="entry name" value="SULFATASE"/>
    <property type="match status" value="1"/>
</dbReference>
<dbReference type="InterPro" id="IPR017850">
    <property type="entry name" value="Alkaline_phosphatase_core_sf"/>
</dbReference>
<dbReference type="PROSITE" id="PS00523">
    <property type="entry name" value="SULFATASE_1"/>
    <property type="match status" value="1"/>
</dbReference>
<evidence type="ECO:0000256" key="4">
    <source>
        <dbReference type="SAM" id="SignalP"/>
    </source>
</evidence>
<evidence type="ECO:0000256" key="2">
    <source>
        <dbReference type="ARBA" id="ARBA00022801"/>
    </source>
</evidence>
<dbReference type="AlphaFoldDB" id="A0A839GW17"/>
<dbReference type="Pfam" id="PF00884">
    <property type="entry name" value="Sulfatase"/>
    <property type="match status" value="1"/>
</dbReference>
<comment type="caution">
    <text evidence="6">The sequence shown here is derived from an EMBL/GenBank/DDBJ whole genome shotgun (WGS) entry which is preliminary data.</text>
</comment>
<keyword evidence="2 6" id="KW-0378">Hydrolase</keyword>
<dbReference type="Gene3D" id="3.40.720.10">
    <property type="entry name" value="Alkaline Phosphatase, subunit A"/>
    <property type="match status" value="1"/>
</dbReference>
<dbReference type="PROSITE" id="PS51257">
    <property type="entry name" value="PROKAR_LIPOPROTEIN"/>
    <property type="match status" value="1"/>
</dbReference>
<dbReference type="SUPFAM" id="SSF53649">
    <property type="entry name" value="Alkaline phosphatase-like"/>
    <property type="match status" value="1"/>
</dbReference>
<evidence type="ECO:0000313" key="7">
    <source>
        <dbReference type="Proteomes" id="UP000563094"/>
    </source>
</evidence>
<dbReference type="EC" id="3.1.6.-" evidence="6"/>
<dbReference type="Proteomes" id="UP000563094">
    <property type="component" value="Unassembled WGS sequence"/>
</dbReference>
<proteinExistence type="inferred from homology"/>
<evidence type="ECO:0000313" key="6">
    <source>
        <dbReference type="EMBL" id="MBA9078618.1"/>
    </source>
</evidence>
<feature type="region of interest" description="Disordered" evidence="3">
    <location>
        <begin position="467"/>
        <end position="488"/>
    </location>
</feature>
<evidence type="ECO:0000259" key="5">
    <source>
        <dbReference type="Pfam" id="PF00884"/>
    </source>
</evidence>
<accession>A0A839GW17</accession>
<dbReference type="PANTHER" id="PTHR43751:SF1">
    <property type="entry name" value="SULFATASE ATSG-RELATED"/>
    <property type="match status" value="1"/>
</dbReference>
<gene>
    <name evidence="6" type="ORF">FHS90_003348</name>
</gene>
<organism evidence="6 7">
    <name type="scientific">Rufibacter quisquiliarum</name>
    <dbReference type="NCBI Taxonomy" id="1549639"/>
    <lineage>
        <taxon>Bacteria</taxon>
        <taxon>Pseudomonadati</taxon>
        <taxon>Bacteroidota</taxon>
        <taxon>Cytophagia</taxon>
        <taxon>Cytophagales</taxon>
        <taxon>Hymenobacteraceae</taxon>
        <taxon>Rufibacter</taxon>
    </lineage>
</organism>
<reference evidence="6 7" key="1">
    <citation type="submission" date="2020-08" db="EMBL/GenBank/DDBJ databases">
        <title>Genomic Encyclopedia of Type Strains, Phase IV (KMG-IV): sequencing the most valuable type-strain genomes for metagenomic binning, comparative biology and taxonomic classification.</title>
        <authorList>
            <person name="Goeker M."/>
        </authorList>
    </citation>
    <scope>NUCLEOTIDE SEQUENCE [LARGE SCALE GENOMIC DNA]</scope>
    <source>
        <strain evidence="6 7">DSM 29854</strain>
    </source>
</reference>
<protein>
    <submittedName>
        <fullName evidence="6">Putative sulfatase</fullName>
        <ecNumber evidence="6">3.1.6.-</ecNumber>
    </submittedName>
</protein>
<sequence length="488" mass="54662">MKHKIVLLFCLFTAGLFAACSQKGQTSQQAKAPAKQPNIVIFIGDDLGVTDIGPYGNKVVRTPHLDGLAKESLLFTRTYAGSPTCGPSRSSLLTGLYPFRHGAHGNHSGVKENTKSLIHYLQPLGYRVVLAGKLHFGPEEVFPFERISKTNVAEPGHEKNPGLNWDLNLGPVDQWLSQQKENDKPFVLIVADHSPHVIWPEKSSYNPQQVDIPSFHIDTEDTRKSRARYYEDITKMDGNVGKLLSSLNQHNLSDNTLFVFTADQGPQWPFAKWSLYDYGIRTPMLIKWPGQVKPGKTEALVSQVDLLPTFVEIAGGQAPANVDGKSFLSLLQGKKNTHHDAVFASHTGDRLMNRSPSRMLTNSRYKYILNIAPEEEYHTHMDKAKDHDGGREYWDSWVTKAKTDAHAAAVLQRYHRHPKEELYDLQADPTEMKNLAADPKFAQMLAGFRTQMAAWRKGQGDFETGPEVIKDTPQPKGQKPVAPYVFLD</sequence>
<dbReference type="InterPro" id="IPR052701">
    <property type="entry name" value="GAG_Ulvan_Degrading_Sulfatases"/>
</dbReference>
<dbReference type="GO" id="GO:0016787">
    <property type="term" value="F:hydrolase activity"/>
    <property type="evidence" value="ECO:0007669"/>
    <property type="project" value="UniProtKB-KW"/>
</dbReference>
<dbReference type="InterPro" id="IPR000917">
    <property type="entry name" value="Sulfatase_N"/>
</dbReference>
<name>A0A839GW17_9BACT</name>
<dbReference type="InterPro" id="IPR024607">
    <property type="entry name" value="Sulfatase_CS"/>
</dbReference>
<dbReference type="RefSeq" id="WP_182513769.1">
    <property type="nucleotide sequence ID" value="NZ_JACJIQ010000014.1"/>
</dbReference>
<feature type="chain" id="PRO_5032537158" evidence="4">
    <location>
        <begin position="19"/>
        <end position="488"/>
    </location>
</feature>
<feature type="signal peptide" evidence="4">
    <location>
        <begin position="1"/>
        <end position="18"/>
    </location>
</feature>
<comment type="similarity">
    <text evidence="1">Belongs to the sulfatase family.</text>
</comment>
<dbReference type="CDD" id="cd16027">
    <property type="entry name" value="SGSH"/>
    <property type="match status" value="1"/>
</dbReference>
<dbReference type="EMBL" id="JACJIQ010000014">
    <property type="protein sequence ID" value="MBA9078618.1"/>
    <property type="molecule type" value="Genomic_DNA"/>
</dbReference>